<keyword evidence="9 12" id="KW-0472">Membrane</keyword>
<evidence type="ECO:0000256" key="5">
    <source>
        <dbReference type="ARBA" id="ARBA00022692"/>
    </source>
</evidence>
<dbReference type="Pfam" id="PF00777">
    <property type="entry name" value="Glyco_transf_29"/>
    <property type="match status" value="1"/>
</dbReference>
<feature type="region of interest" description="Disordered" evidence="11">
    <location>
        <begin position="159"/>
        <end position="200"/>
    </location>
</feature>
<dbReference type="GO" id="GO:0008373">
    <property type="term" value="F:sialyltransferase activity"/>
    <property type="evidence" value="ECO:0007669"/>
    <property type="project" value="InterPro"/>
</dbReference>
<reference evidence="13" key="1">
    <citation type="submission" date="2021-01" db="EMBL/GenBank/DDBJ databases">
        <authorList>
            <person name="Corre E."/>
            <person name="Pelletier E."/>
            <person name="Niang G."/>
            <person name="Scheremetjew M."/>
            <person name="Finn R."/>
            <person name="Kale V."/>
            <person name="Holt S."/>
            <person name="Cochrane G."/>
            <person name="Meng A."/>
            <person name="Brown T."/>
            <person name="Cohen L."/>
        </authorList>
    </citation>
    <scope>NUCLEOTIDE SEQUENCE</scope>
    <source>
        <strain evidence="13">CCMP722</strain>
    </source>
</reference>
<evidence type="ECO:0000256" key="4">
    <source>
        <dbReference type="ARBA" id="ARBA00022679"/>
    </source>
</evidence>
<evidence type="ECO:0000256" key="9">
    <source>
        <dbReference type="ARBA" id="ARBA00023136"/>
    </source>
</evidence>
<comment type="similarity">
    <text evidence="2">Belongs to the glycosyltransferase 29 family.</text>
</comment>
<sequence length="595" mass="65679">MASRTNRIFVIIGMFVLGLLISYGFSPMRHMHASKKTNSTKLPLVRVARSKQRANPESEGLSDSQESLLDTYQKYFSSFVDDPVLPGNPDDSDDAQPIDPTDAKPDSTQPKGRTSGDSKSPQRDTAASVDAPDSEVETNRSPADKSSIGLLADLLSVPIKGAGGDQPTGSGAGTQTEPKKPSSLFEKAASVAPLPSPPPPVKPWVFEDEWKAETEKCKGAPYPLVFGDGGAIAKQAREAYLKAKAEGVEKVEDVMYAAKQEWKASLAPGIRAADALKESLGLGRKLLNIKKGYPLWNRCQAEKVPVKRGADEAAVAECLLNTANCSDPHGARAQAGKLDGMRQVATKAGCLAVSQRCARKSREHLLASIETGRMLSANIKPSQDDIKRTYETCALIGNGPGMYLPGMGEVVDRHEAVFKFNMYNLGEREGRMRDESYTYMGRNSTYRMFNKKRSEVAQLMALQPVEGEHWMMWHYGSAQVMTQLVRTNPRTYLLSPELIQWEVDTYFKIRKDMHRLGVGRNFMCPINMPTGLHSIMMALQMCKQVNLFGFSHSMDMLKNREDKTSPRISTSHSWEFDTLMLRVLALTGRISLCTT</sequence>
<keyword evidence="7 12" id="KW-1133">Transmembrane helix</keyword>
<evidence type="ECO:0000256" key="11">
    <source>
        <dbReference type="SAM" id="MobiDB-lite"/>
    </source>
</evidence>
<keyword evidence="3" id="KW-0328">Glycosyltransferase</keyword>
<keyword evidence="5 12" id="KW-0812">Transmembrane</keyword>
<evidence type="ECO:0000256" key="3">
    <source>
        <dbReference type="ARBA" id="ARBA00022676"/>
    </source>
</evidence>
<accession>A0A7S0RYB9</accession>
<organism evidence="13">
    <name type="scientific">Pyramimonas obovata</name>
    <dbReference type="NCBI Taxonomy" id="1411642"/>
    <lineage>
        <taxon>Eukaryota</taxon>
        <taxon>Viridiplantae</taxon>
        <taxon>Chlorophyta</taxon>
        <taxon>Pyramimonadophyceae</taxon>
        <taxon>Pyramimonadales</taxon>
        <taxon>Pyramimonadaceae</taxon>
        <taxon>Pyramimonas</taxon>
        <taxon>Pyramimonas incertae sedis</taxon>
    </lineage>
</organism>
<dbReference type="AlphaFoldDB" id="A0A7S0RYB9"/>
<dbReference type="EMBL" id="HBFA01039486">
    <property type="protein sequence ID" value="CAD8690767.1"/>
    <property type="molecule type" value="Transcribed_RNA"/>
</dbReference>
<keyword evidence="8" id="KW-0333">Golgi apparatus</keyword>
<evidence type="ECO:0000256" key="10">
    <source>
        <dbReference type="ARBA" id="ARBA00023180"/>
    </source>
</evidence>
<keyword evidence="4" id="KW-0808">Transferase</keyword>
<evidence type="ECO:0000256" key="1">
    <source>
        <dbReference type="ARBA" id="ARBA00004323"/>
    </source>
</evidence>
<evidence type="ECO:0000256" key="8">
    <source>
        <dbReference type="ARBA" id="ARBA00023034"/>
    </source>
</evidence>
<dbReference type="InterPro" id="IPR001675">
    <property type="entry name" value="Glyco_trans_29"/>
</dbReference>
<feature type="transmembrane region" description="Helical" evidence="12">
    <location>
        <begin position="6"/>
        <end position="26"/>
    </location>
</feature>
<comment type="subcellular location">
    <subcellularLocation>
        <location evidence="1">Golgi apparatus membrane</location>
        <topology evidence="1">Single-pass type II membrane protein</topology>
    </subcellularLocation>
</comment>
<feature type="region of interest" description="Disordered" evidence="11">
    <location>
        <begin position="80"/>
        <end position="147"/>
    </location>
</feature>
<gene>
    <name evidence="13" type="ORF">POBO1169_LOCUS19724</name>
</gene>
<protein>
    <submittedName>
        <fullName evidence="13">Uncharacterized protein</fullName>
    </submittedName>
</protein>
<dbReference type="InterPro" id="IPR038578">
    <property type="entry name" value="GT29-like_sf"/>
</dbReference>
<evidence type="ECO:0000256" key="6">
    <source>
        <dbReference type="ARBA" id="ARBA00022968"/>
    </source>
</evidence>
<keyword evidence="10" id="KW-0325">Glycoprotein</keyword>
<name>A0A7S0RYB9_9CHLO</name>
<evidence type="ECO:0000256" key="12">
    <source>
        <dbReference type="SAM" id="Phobius"/>
    </source>
</evidence>
<proteinExistence type="inferred from homology"/>
<dbReference type="GO" id="GO:0000139">
    <property type="term" value="C:Golgi membrane"/>
    <property type="evidence" value="ECO:0007669"/>
    <property type="project" value="UniProtKB-SubCell"/>
</dbReference>
<keyword evidence="6" id="KW-0735">Signal-anchor</keyword>
<evidence type="ECO:0000313" key="13">
    <source>
        <dbReference type="EMBL" id="CAD8690767.1"/>
    </source>
</evidence>
<dbReference type="Gene3D" id="3.90.1480.20">
    <property type="entry name" value="Glycosyl transferase family 29"/>
    <property type="match status" value="1"/>
</dbReference>
<evidence type="ECO:0000256" key="2">
    <source>
        <dbReference type="ARBA" id="ARBA00006003"/>
    </source>
</evidence>
<feature type="compositionally biased region" description="Gly residues" evidence="11">
    <location>
        <begin position="161"/>
        <end position="172"/>
    </location>
</feature>
<evidence type="ECO:0000256" key="7">
    <source>
        <dbReference type="ARBA" id="ARBA00022989"/>
    </source>
</evidence>